<dbReference type="KEGG" id="aoc:Aocu_09590"/>
<dbReference type="STRING" id="35623.Aocu_09590"/>
<dbReference type="RefSeq" id="WP_045749496.1">
    <property type="nucleotide sequence ID" value="NZ_FUZK01000001.1"/>
</dbReference>
<dbReference type="OrthoDB" id="384879at2"/>
<protein>
    <submittedName>
        <fullName evidence="2">Uncharacterized protein</fullName>
    </submittedName>
</protein>
<accession>A0A061AJ65</accession>
<keyword evidence="1" id="KW-0812">Transmembrane</keyword>
<sequence>MNEFSDILIYIIIGFIIIFIIYGIYVGFSKYIEKQSKSIQKIKDTLERFGQLEDQKSFSTLKYQNEDYHILIIKVQKGAKFTFNSKTIWEKRFGTNKYYTDQTIFSKLPGKKMVIIYPSEGPFMYHYDENEIRFTNPKEKIWDMHIIAASELESTLKEGFK</sequence>
<proteinExistence type="predicted"/>
<evidence type="ECO:0000256" key="1">
    <source>
        <dbReference type="SAM" id="Phobius"/>
    </source>
</evidence>
<dbReference type="PATRIC" id="fig|35623.3.peg.959"/>
<evidence type="ECO:0000313" key="3">
    <source>
        <dbReference type="Proteomes" id="UP000032434"/>
    </source>
</evidence>
<reference evidence="3" key="1">
    <citation type="submission" date="2014-05" db="EMBL/GenBank/DDBJ databases">
        <authorList>
            <person name="Kube M."/>
        </authorList>
    </citation>
    <scope>NUCLEOTIDE SEQUENCE [LARGE SCALE GENOMIC DNA]</scope>
</reference>
<dbReference type="EMBL" id="LK028559">
    <property type="protein sequence ID" value="CDR31032.1"/>
    <property type="molecule type" value="Genomic_DNA"/>
</dbReference>
<dbReference type="InParanoid" id="A0A061AJ65"/>
<organism evidence="2 3">
    <name type="scientific">Acholeplasma oculi</name>
    <dbReference type="NCBI Taxonomy" id="35623"/>
    <lineage>
        <taxon>Bacteria</taxon>
        <taxon>Bacillati</taxon>
        <taxon>Mycoplasmatota</taxon>
        <taxon>Mollicutes</taxon>
        <taxon>Acholeplasmatales</taxon>
        <taxon>Acholeplasmataceae</taxon>
        <taxon>Acholeplasma</taxon>
    </lineage>
</organism>
<gene>
    <name evidence="2" type="ORF">Aocu_09590</name>
</gene>
<feature type="transmembrane region" description="Helical" evidence="1">
    <location>
        <begin position="7"/>
        <end position="28"/>
    </location>
</feature>
<keyword evidence="1" id="KW-0472">Membrane</keyword>
<name>A0A061AJ65_9MOLU</name>
<dbReference type="AlphaFoldDB" id="A0A061AJ65"/>
<evidence type="ECO:0000313" key="2">
    <source>
        <dbReference type="EMBL" id="CDR31032.1"/>
    </source>
</evidence>
<dbReference type="Proteomes" id="UP000032434">
    <property type="component" value="Chromosome 1"/>
</dbReference>
<keyword evidence="1" id="KW-1133">Transmembrane helix</keyword>
<dbReference type="HOGENOM" id="CLU_1631765_0_0_14"/>
<keyword evidence="3" id="KW-1185">Reference proteome</keyword>